<organism evidence="3 4">
    <name type="scientific">Candidatus Rhodoblastus alkanivorans</name>
    <dbReference type="NCBI Taxonomy" id="2954117"/>
    <lineage>
        <taxon>Bacteria</taxon>
        <taxon>Pseudomonadati</taxon>
        <taxon>Pseudomonadota</taxon>
        <taxon>Alphaproteobacteria</taxon>
        <taxon>Hyphomicrobiales</taxon>
        <taxon>Rhodoblastaceae</taxon>
        <taxon>Rhodoblastus</taxon>
    </lineage>
</organism>
<evidence type="ECO:0000259" key="2">
    <source>
        <dbReference type="Pfam" id="PF01471"/>
    </source>
</evidence>
<evidence type="ECO:0000313" key="4">
    <source>
        <dbReference type="Proteomes" id="UP001139104"/>
    </source>
</evidence>
<accession>A0ABS9Z899</accession>
<reference evidence="3" key="1">
    <citation type="journal article" date="2022" name="ISME J.">
        <title>Identification of active gaseous-alkane degraders at natural gas seeps.</title>
        <authorList>
            <person name="Farhan Ul Haque M."/>
            <person name="Hernandez M."/>
            <person name="Crombie A.T."/>
            <person name="Murrell J.C."/>
        </authorList>
    </citation>
    <scope>NUCLEOTIDE SEQUENCE</scope>
    <source>
        <strain evidence="3">PC2</strain>
    </source>
</reference>
<keyword evidence="4" id="KW-1185">Reference proteome</keyword>
<dbReference type="RefSeq" id="WP_243067794.1">
    <property type="nucleotide sequence ID" value="NZ_JAIVFK010000006.1"/>
</dbReference>
<feature type="domain" description="Peptidoglycan binding-like" evidence="2">
    <location>
        <begin position="181"/>
        <end position="233"/>
    </location>
</feature>
<keyword evidence="1" id="KW-0812">Transmembrane</keyword>
<sequence length="242" mass="24984">MREIAAASDFDFVALEPRRARKGAASKAVKGQKNAAPAKSSQFAVVWRYRTPAFGALLLGGLLVAIVVNAMFLQHGHHPAPLFGATFRIAPPAPPHRPAPLEALLNEAIPQGALKPVDPAPAAAFAAPVVGETAPAAAEAPQRAPAAAPPAKKTHDLIGALIADNGVVTPAMRGGHGGAHAVLSAQKALEKLGMAVKADGDFGAATRRAVEAFQRQNHLPVTGELNARTRHALSARSGLRVE</sequence>
<keyword evidence="1" id="KW-0472">Membrane</keyword>
<dbReference type="EMBL" id="JAIVFP010000001">
    <property type="protein sequence ID" value="MCI4683873.1"/>
    <property type="molecule type" value="Genomic_DNA"/>
</dbReference>
<proteinExistence type="predicted"/>
<dbReference type="Gene3D" id="1.10.101.10">
    <property type="entry name" value="PGBD-like superfamily/PGBD"/>
    <property type="match status" value="1"/>
</dbReference>
<comment type="caution">
    <text evidence="3">The sequence shown here is derived from an EMBL/GenBank/DDBJ whole genome shotgun (WGS) entry which is preliminary data.</text>
</comment>
<name>A0ABS9Z899_9HYPH</name>
<dbReference type="Proteomes" id="UP001139104">
    <property type="component" value="Unassembled WGS sequence"/>
</dbReference>
<evidence type="ECO:0000256" key="1">
    <source>
        <dbReference type="SAM" id="Phobius"/>
    </source>
</evidence>
<dbReference type="InterPro" id="IPR036366">
    <property type="entry name" value="PGBDSf"/>
</dbReference>
<feature type="transmembrane region" description="Helical" evidence="1">
    <location>
        <begin position="53"/>
        <end position="73"/>
    </location>
</feature>
<dbReference type="InterPro" id="IPR036365">
    <property type="entry name" value="PGBD-like_sf"/>
</dbReference>
<dbReference type="InterPro" id="IPR002477">
    <property type="entry name" value="Peptidoglycan-bd-like"/>
</dbReference>
<dbReference type="SUPFAM" id="SSF47090">
    <property type="entry name" value="PGBD-like"/>
    <property type="match status" value="1"/>
</dbReference>
<gene>
    <name evidence="3" type="ORF">K2U94_14050</name>
</gene>
<evidence type="ECO:0000313" key="3">
    <source>
        <dbReference type="EMBL" id="MCI4683873.1"/>
    </source>
</evidence>
<keyword evidence="1" id="KW-1133">Transmembrane helix</keyword>
<dbReference type="Pfam" id="PF01471">
    <property type="entry name" value="PG_binding_1"/>
    <property type="match status" value="1"/>
</dbReference>
<protein>
    <submittedName>
        <fullName evidence="3">Peptidoglycan-binding protein</fullName>
    </submittedName>
</protein>